<organism evidence="4 5">
    <name type="scientific">Thalassotalea agarivorans</name>
    <name type="common">Thalassomonas agarivorans</name>
    <dbReference type="NCBI Taxonomy" id="349064"/>
    <lineage>
        <taxon>Bacteria</taxon>
        <taxon>Pseudomonadati</taxon>
        <taxon>Pseudomonadota</taxon>
        <taxon>Gammaproteobacteria</taxon>
        <taxon>Alteromonadales</taxon>
        <taxon>Colwelliaceae</taxon>
        <taxon>Thalassotalea</taxon>
    </lineage>
</organism>
<evidence type="ECO:0000256" key="2">
    <source>
        <dbReference type="SAM" id="Phobius"/>
    </source>
</evidence>
<keyword evidence="2" id="KW-1133">Transmembrane helix</keyword>
<reference evidence="4 5" key="1">
    <citation type="submission" date="2016-10" db="EMBL/GenBank/DDBJ databases">
        <authorList>
            <person name="de Groot N.N."/>
        </authorList>
    </citation>
    <scope>NUCLEOTIDE SEQUENCE [LARGE SCALE GENOMIC DNA]</scope>
    <source>
        <strain evidence="4 5">DSM 19706</strain>
    </source>
</reference>
<dbReference type="STRING" id="349064.SAMN05660429_02708"/>
<dbReference type="InterPro" id="IPR052521">
    <property type="entry name" value="Cell_div_SPOR-domain"/>
</dbReference>
<feature type="domain" description="SPOR" evidence="3">
    <location>
        <begin position="115"/>
        <end position="195"/>
    </location>
</feature>
<dbReference type="AlphaFoldDB" id="A0A1I0H672"/>
<feature type="region of interest" description="Disordered" evidence="1">
    <location>
        <begin position="1"/>
        <end position="33"/>
    </location>
</feature>
<evidence type="ECO:0000259" key="3">
    <source>
        <dbReference type="PROSITE" id="PS51724"/>
    </source>
</evidence>
<dbReference type="Pfam" id="PF05036">
    <property type="entry name" value="SPOR"/>
    <property type="match status" value="1"/>
</dbReference>
<dbReference type="PROSITE" id="PS51724">
    <property type="entry name" value="SPOR"/>
    <property type="match status" value="1"/>
</dbReference>
<evidence type="ECO:0000313" key="4">
    <source>
        <dbReference type="EMBL" id="SET79226.1"/>
    </source>
</evidence>
<dbReference type="GO" id="GO:0051301">
    <property type="term" value="P:cell division"/>
    <property type="evidence" value="ECO:0007669"/>
    <property type="project" value="UniProtKB-KW"/>
</dbReference>
<dbReference type="InterPro" id="IPR036680">
    <property type="entry name" value="SPOR-like_sf"/>
</dbReference>
<dbReference type="PANTHER" id="PTHR38687">
    <property type="entry name" value="CELL DIVISION PROTEIN DEDD-RELATED"/>
    <property type="match status" value="1"/>
</dbReference>
<dbReference type="Gene3D" id="3.30.70.1070">
    <property type="entry name" value="Sporulation related repeat"/>
    <property type="match status" value="1"/>
</dbReference>
<keyword evidence="4" id="KW-0131">Cell cycle</keyword>
<sequence>MAHQDYVSRSRKPNKKNNPYQRKQTKKKASPAMPLKAKIATVAMLVIIPAFVYGLMQLAKIEPTKTVSKPEEKPVETVATVETKNGVELPEPPKEEWSYVDDLKNKEVEAGEYEVPEKGPYKMQCGSFKRQSDAERLRAQIAFVGLEAMVSESNGSNGKWFKVYLGPYERKRLAEKDKHKLKSNNVNHCQIWLWR</sequence>
<keyword evidence="5" id="KW-1185">Reference proteome</keyword>
<protein>
    <submittedName>
        <fullName evidence="4">Cell division protein FtsN</fullName>
    </submittedName>
</protein>
<dbReference type="PANTHER" id="PTHR38687:SF2">
    <property type="entry name" value="CELL DIVISION PROTEIN FTSN"/>
    <property type="match status" value="1"/>
</dbReference>
<name>A0A1I0H672_THASX</name>
<evidence type="ECO:0000313" key="5">
    <source>
        <dbReference type="Proteomes" id="UP000199308"/>
    </source>
</evidence>
<dbReference type="RefSeq" id="WP_093331572.1">
    <property type="nucleotide sequence ID" value="NZ_AP027363.1"/>
</dbReference>
<dbReference type="OrthoDB" id="8558195at2"/>
<feature type="transmembrane region" description="Helical" evidence="2">
    <location>
        <begin position="37"/>
        <end position="56"/>
    </location>
</feature>
<dbReference type="EMBL" id="FOHK01000014">
    <property type="protein sequence ID" value="SET79226.1"/>
    <property type="molecule type" value="Genomic_DNA"/>
</dbReference>
<dbReference type="InterPro" id="IPR007730">
    <property type="entry name" value="SPOR-like_dom"/>
</dbReference>
<evidence type="ECO:0000256" key="1">
    <source>
        <dbReference type="SAM" id="MobiDB-lite"/>
    </source>
</evidence>
<gene>
    <name evidence="4" type="ORF">SAMN05660429_02708</name>
</gene>
<keyword evidence="2" id="KW-0812">Transmembrane</keyword>
<keyword evidence="4" id="KW-0132">Cell division</keyword>
<dbReference type="SUPFAM" id="SSF110997">
    <property type="entry name" value="Sporulation related repeat"/>
    <property type="match status" value="1"/>
</dbReference>
<dbReference type="Proteomes" id="UP000199308">
    <property type="component" value="Unassembled WGS sequence"/>
</dbReference>
<keyword evidence="2" id="KW-0472">Membrane</keyword>
<accession>A0A1I0H672</accession>
<dbReference type="GO" id="GO:0042834">
    <property type="term" value="F:peptidoglycan binding"/>
    <property type="evidence" value="ECO:0007669"/>
    <property type="project" value="InterPro"/>
</dbReference>
<proteinExistence type="predicted"/>